<evidence type="ECO:0000313" key="5">
    <source>
        <dbReference type="EMBL" id="UZF43573.1"/>
    </source>
</evidence>
<protein>
    <submittedName>
        <fullName evidence="5">SIP domain-containing protein</fullName>
    </submittedName>
</protein>
<organism evidence="5 6">
    <name type="scientific">Rhodococcus rhodochrous</name>
    <dbReference type="NCBI Taxonomy" id="1829"/>
    <lineage>
        <taxon>Bacteria</taxon>
        <taxon>Bacillati</taxon>
        <taxon>Actinomycetota</taxon>
        <taxon>Actinomycetes</taxon>
        <taxon>Mycobacteriales</taxon>
        <taxon>Nocardiaceae</taxon>
        <taxon>Rhodococcus</taxon>
    </lineage>
</organism>
<dbReference type="Pfam" id="PF08021">
    <property type="entry name" value="FAD_binding_9"/>
    <property type="match status" value="1"/>
</dbReference>
<evidence type="ECO:0000313" key="6">
    <source>
        <dbReference type="Proteomes" id="UP001162740"/>
    </source>
</evidence>
<dbReference type="GO" id="GO:0008171">
    <property type="term" value="F:O-methyltransferase activity"/>
    <property type="evidence" value="ECO:0007669"/>
    <property type="project" value="InterPro"/>
</dbReference>
<evidence type="ECO:0000256" key="1">
    <source>
        <dbReference type="ARBA" id="ARBA00022603"/>
    </source>
</evidence>
<accession>A0AA46WSQ7</accession>
<dbReference type="InterPro" id="IPR017938">
    <property type="entry name" value="Riboflavin_synthase-like_b-brl"/>
</dbReference>
<dbReference type="InterPro" id="IPR039261">
    <property type="entry name" value="FNR_nucleotide-bd"/>
</dbReference>
<dbReference type="InterPro" id="IPR013113">
    <property type="entry name" value="SIP_FAD-bd"/>
</dbReference>
<evidence type="ECO:0000256" key="2">
    <source>
        <dbReference type="ARBA" id="ARBA00022679"/>
    </source>
</evidence>
<dbReference type="Pfam" id="PF00891">
    <property type="entry name" value="Methyltransf_2"/>
    <property type="match status" value="1"/>
</dbReference>
<dbReference type="SUPFAM" id="SSF53335">
    <property type="entry name" value="S-adenosyl-L-methionine-dependent methyltransferases"/>
    <property type="match status" value="1"/>
</dbReference>
<dbReference type="GO" id="GO:0016491">
    <property type="term" value="F:oxidoreductase activity"/>
    <property type="evidence" value="ECO:0007669"/>
    <property type="project" value="InterPro"/>
</dbReference>
<evidence type="ECO:0000256" key="3">
    <source>
        <dbReference type="ARBA" id="ARBA00022691"/>
    </source>
</evidence>
<dbReference type="Proteomes" id="UP001162740">
    <property type="component" value="Chromosome"/>
</dbReference>
<keyword evidence="3" id="KW-0949">S-adenosyl-L-methionine</keyword>
<dbReference type="PROSITE" id="PS51683">
    <property type="entry name" value="SAM_OMT_II"/>
    <property type="match status" value="1"/>
</dbReference>
<dbReference type="InterPro" id="IPR036388">
    <property type="entry name" value="WH-like_DNA-bd_sf"/>
</dbReference>
<sequence length="627" mass="68338">MVRSLRPIEVFPITTRYLKVLRVTDVSPGMRRVTLGGEQLQAHVAPNGFPVEAFRSDGVDDEFKLMFKHPDLDEALGPTQADGVVNWPRDPKLLMRTYTVRRWDPVAGEIDVDFVRHGVGPASSWSYRAEPGETIQIAGPKSSAGHPQGVDWTLVAGDETALPAIGRWLENWPEGARGRIFVEIADDSHRQDLPVPDGVELTWLSRDGAEPGTTTLLFDAIRSAEWWGGTVFAWVAGEALTLTPIRRWLRNEKGLPKEQVEVTGYWRRQEVSVSETDASLPDFEATEDERDRFDELAEIAPGFALRVAATIGLATAFDASPRTLDELVAKTGTNRTGLGKLLRYLVAVGVAEDLGEGRFGLTGVGRELEDDHHIEELRLDGVHAQRELAGMLALLTAVRTGRGDDAQRFGKSFAQRVADDTALLTDRYEQEAETAVYFARALAAKVPSDVSTIVVSGEAAGSYAHAFVTANPSARATVVAAPSEIEVLRRVHGEHERVGYAPGSMLEVRPEPVDAVLLSGRLNDLPEADVVHVLQQAAAGLNPGGRILVFGNVLDDVAREHDYEDDLIDFALTGGGGRTHEDHLALFEAAGLAEPERTTVGWGMTLYTSVGRPARRAEERGSGSVYE</sequence>
<dbReference type="Gene3D" id="3.40.50.150">
    <property type="entry name" value="Vaccinia Virus protein VP39"/>
    <property type="match status" value="1"/>
</dbReference>
<dbReference type="InterPro" id="IPR029063">
    <property type="entry name" value="SAM-dependent_MTases_sf"/>
</dbReference>
<dbReference type="InterPro" id="IPR001077">
    <property type="entry name" value="COMT_C"/>
</dbReference>
<dbReference type="Gene3D" id="1.10.10.10">
    <property type="entry name" value="Winged helix-like DNA-binding domain superfamily/Winged helix DNA-binding domain"/>
    <property type="match status" value="1"/>
</dbReference>
<dbReference type="PROSITE" id="PS51384">
    <property type="entry name" value="FAD_FR"/>
    <property type="match status" value="1"/>
</dbReference>
<evidence type="ECO:0000259" key="4">
    <source>
        <dbReference type="PROSITE" id="PS51384"/>
    </source>
</evidence>
<dbReference type="CDD" id="cd06193">
    <property type="entry name" value="siderophore_interacting"/>
    <property type="match status" value="1"/>
</dbReference>
<dbReference type="PANTHER" id="PTHR30157:SF0">
    <property type="entry name" value="NADPH-DEPENDENT FERRIC-CHELATE REDUCTASE"/>
    <property type="match status" value="1"/>
</dbReference>
<dbReference type="SUPFAM" id="SSF63380">
    <property type="entry name" value="Riboflavin synthase domain-like"/>
    <property type="match status" value="1"/>
</dbReference>
<dbReference type="AlphaFoldDB" id="A0AA46WSQ7"/>
<dbReference type="InterPro" id="IPR039374">
    <property type="entry name" value="SIP_fam"/>
</dbReference>
<dbReference type="GO" id="GO:0032259">
    <property type="term" value="P:methylation"/>
    <property type="evidence" value="ECO:0007669"/>
    <property type="project" value="UniProtKB-KW"/>
</dbReference>
<dbReference type="InterPro" id="IPR017927">
    <property type="entry name" value="FAD-bd_FR_type"/>
</dbReference>
<dbReference type="RefSeq" id="WP_229579368.1">
    <property type="nucleotide sequence ID" value="NZ_CP083974.1"/>
</dbReference>
<proteinExistence type="predicted"/>
<dbReference type="InterPro" id="IPR036390">
    <property type="entry name" value="WH_DNA-bd_sf"/>
</dbReference>
<dbReference type="InterPro" id="IPR016461">
    <property type="entry name" value="COMT-like"/>
</dbReference>
<name>A0AA46WSQ7_RHORH</name>
<dbReference type="InterPro" id="IPR007037">
    <property type="entry name" value="SIP_rossman_dom"/>
</dbReference>
<dbReference type="Pfam" id="PF04954">
    <property type="entry name" value="SIP"/>
    <property type="match status" value="1"/>
</dbReference>
<dbReference type="EMBL" id="CP083974">
    <property type="protein sequence ID" value="UZF43573.1"/>
    <property type="molecule type" value="Genomic_DNA"/>
</dbReference>
<keyword evidence="1" id="KW-0489">Methyltransferase</keyword>
<dbReference type="PANTHER" id="PTHR30157">
    <property type="entry name" value="FERRIC REDUCTASE, NADPH-DEPENDENT"/>
    <property type="match status" value="1"/>
</dbReference>
<keyword evidence="2" id="KW-0808">Transferase</keyword>
<reference evidence="5 6" key="1">
    <citation type="journal article" date="2021" name="Front. Microbiol.">
        <title>Bacterial Transformation of Aromatic Monomers in Softwood Black Liquor.</title>
        <authorList>
            <person name="Navas L.E."/>
            <person name="Dexter G."/>
            <person name="Liu J."/>
            <person name="Levy-Booth D."/>
            <person name="Cho M."/>
            <person name="Jang S.K."/>
            <person name="Mansfield S.D."/>
            <person name="Renneckar S."/>
            <person name="Mohn W.W."/>
            <person name="Eltis L.D."/>
        </authorList>
    </citation>
    <scope>NUCLEOTIDE SEQUENCE [LARGE SCALE GENOMIC DNA]</scope>
    <source>
        <strain evidence="5 6">GD02</strain>
    </source>
</reference>
<dbReference type="Gene3D" id="3.40.50.80">
    <property type="entry name" value="Nucleotide-binding domain of ferredoxin-NADP reductase (FNR) module"/>
    <property type="match status" value="1"/>
</dbReference>
<dbReference type="SUPFAM" id="SSF46785">
    <property type="entry name" value="Winged helix' DNA-binding domain"/>
    <property type="match status" value="1"/>
</dbReference>
<feature type="domain" description="FAD-binding FR-type" evidence="4">
    <location>
        <begin position="13"/>
        <end position="147"/>
    </location>
</feature>
<dbReference type="Gene3D" id="1.10.287.1350">
    <property type="match status" value="1"/>
</dbReference>
<gene>
    <name evidence="5" type="ORF">KUM34_016960</name>
</gene>
<dbReference type="Gene3D" id="2.40.30.10">
    <property type="entry name" value="Translation factors"/>
    <property type="match status" value="1"/>
</dbReference>